<accession>A0A1G5EID4</accession>
<evidence type="ECO:0000256" key="2">
    <source>
        <dbReference type="HAMAP-Rule" id="MF_00048"/>
    </source>
</evidence>
<dbReference type="NCBIfam" id="NF009150">
    <property type="entry name" value="PRK12497.1-3"/>
    <property type="match status" value="1"/>
</dbReference>
<dbReference type="InterPro" id="IPR011335">
    <property type="entry name" value="Restrct_endonuc-II-like"/>
</dbReference>
<name>A0A1G5EID4_9FIRM</name>
<evidence type="ECO:0000256" key="1">
    <source>
        <dbReference type="ARBA" id="ARBA00006738"/>
    </source>
</evidence>
<dbReference type="NCBIfam" id="TIGR00252">
    <property type="entry name" value="YraN family protein"/>
    <property type="match status" value="1"/>
</dbReference>
<gene>
    <name evidence="3" type="ORF">SAMN02910451_01952</name>
</gene>
<dbReference type="Proteomes" id="UP000183047">
    <property type="component" value="Unassembled WGS sequence"/>
</dbReference>
<dbReference type="PANTHER" id="PTHR34039:SF1">
    <property type="entry name" value="UPF0102 PROTEIN YRAN"/>
    <property type="match status" value="1"/>
</dbReference>
<protein>
    <recommendedName>
        <fullName evidence="2">UPF0102 protein SAMN02910451_01952</fullName>
    </recommendedName>
</protein>
<dbReference type="GO" id="GO:0004519">
    <property type="term" value="F:endonuclease activity"/>
    <property type="evidence" value="ECO:0007669"/>
    <property type="project" value="UniProtKB-KW"/>
</dbReference>
<evidence type="ECO:0000313" key="4">
    <source>
        <dbReference type="Proteomes" id="UP000183047"/>
    </source>
</evidence>
<dbReference type="InterPro" id="IPR003509">
    <property type="entry name" value="UPF0102_YraN-like"/>
</dbReference>
<dbReference type="EMBL" id="FMUR01000011">
    <property type="protein sequence ID" value="SCY26712.1"/>
    <property type="molecule type" value="Genomic_DNA"/>
</dbReference>
<dbReference type="CDD" id="cd20736">
    <property type="entry name" value="PoNe_Nuclease"/>
    <property type="match status" value="1"/>
</dbReference>
<dbReference type="Gene3D" id="3.40.1350.10">
    <property type="match status" value="1"/>
</dbReference>
<dbReference type="AlphaFoldDB" id="A0A1G5EID4"/>
<dbReference type="SUPFAM" id="SSF52980">
    <property type="entry name" value="Restriction endonuclease-like"/>
    <property type="match status" value="1"/>
</dbReference>
<dbReference type="HAMAP" id="MF_00048">
    <property type="entry name" value="UPF0102"/>
    <property type="match status" value="1"/>
</dbReference>
<proteinExistence type="inferred from homology"/>
<dbReference type="InterPro" id="IPR011856">
    <property type="entry name" value="tRNA_endonuc-like_dom_sf"/>
</dbReference>
<dbReference type="GO" id="GO:0003676">
    <property type="term" value="F:nucleic acid binding"/>
    <property type="evidence" value="ECO:0007669"/>
    <property type="project" value="InterPro"/>
</dbReference>
<keyword evidence="3" id="KW-0255">Endonuclease</keyword>
<organism evidence="3 4">
    <name type="scientific">Butyrivibrio hungatei</name>
    <dbReference type="NCBI Taxonomy" id="185008"/>
    <lineage>
        <taxon>Bacteria</taxon>
        <taxon>Bacillati</taxon>
        <taxon>Bacillota</taxon>
        <taxon>Clostridia</taxon>
        <taxon>Lachnospirales</taxon>
        <taxon>Lachnospiraceae</taxon>
        <taxon>Butyrivibrio</taxon>
    </lineage>
</organism>
<dbReference type="OrthoDB" id="9802516at2"/>
<evidence type="ECO:0000313" key="3">
    <source>
        <dbReference type="EMBL" id="SCY26712.1"/>
    </source>
</evidence>
<reference evidence="4" key="1">
    <citation type="submission" date="2016-10" db="EMBL/GenBank/DDBJ databases">
        <authorList>
            <person name="Varghese N."/>
            <person name="Submissions S."/>
        </authorList>
    </citation>
    <scope>NUCLEOTIDE SEQUENCE [LARGE SCALE GENOMIC DNA]</scope>
    <source>
        <strain evidence="4">XBD2006</strain>
    </source>
</reference>
<sequence length="122" mass="14000">MNKRNLGTFYEDIAAGYINNHGGKVIKRNFRTRQGEIDIIARDGDYLCFVEVKYRNGESFGNPLDSVGYNKQKTICKVSEVYIRVNGDDFDAPIRYDVIAVQSCEDGMVKVKWLKNAFEYVL</sequence>
<dbReference type="Pfam" id="PF02021">
    <property type="entry name" value="UPF0102"/>
    <property type="match status" value="1"/>
</dbReference>
<comment type="similarity">
    <text evidence="1 2">Belongs to the UPF0102 family.</text>
</comment>
<dbReference type="PANTHER" id="PTHR34039">
    <property type="entry name" value="UPF0102 PROTEIN YRAN"/>
    <property type="match status" value="1"/>
</dbReference>
<keyword evidence="3" id="KW-0378">Hydrolase</keyword>
<keyword evidence="3" id="KW-0540">Nuclease</keyword>
<keyword evidence="4" id="KW-1185">Reference proteome</keyword>